<accession>A0A1H3A894</accession>
<evidence type="ECO:0000313" key="2">
    <source>
        <dbReference type="Proteomes" id="UP000183454"/>
    </source>
</evidence>
<dbReference type="EMBL" id="FNNH01000123">
    <property type="protein sequence ID" value="SDX25962.1"/>
    <property type="molecule type" value="Genomic_DNA"/>
</dbReference>
<dbReference type="Proteomes" id="UP000183454">
    <property type="component" value="Unassembled WGS sequence"/>
</dbReference>
<name>A0A1H3A894_9PROT</name>
<sequence>MAVYDKSIELKMQRLFLMLSEKDRRRYAGIEAAKLGHGGIEYVSGLFDMDPKTVRRGLVELEVSEDPAPSRIRKKRCGT</sequence>
<reference evidence="1 2" key="1">
    <citation type="submission" date="2016-10" db="EMBL/GenBank/DDBJ databases">
        <authorList>
            <person name="de Groot N.N."/>
        </authorList>
    </citation>
    <scope>NUCLEOTIDE SEQUENCE [LARGE SCALE GENOMIC DNA]</scope>
    <source>
        <strain evidence="1 2">Nm110</strain>
    </source>
</reference>
<evidence type="ECO:0000313" key="1">
    <source>
        <dbReference type="EMBL" id="SDX25962.1"/>
    </source>
</evidence>
<organism evidence="1 2">
    <name type="scientific">Nitrosomonas communis</name>
    <dbReference type="NCBI Taxonomy" id="44574"/>
    <lineage>
        <taxon>Bacteria</taxon>
        <taxon>Pseudomonadati</taxon>
        <taxon>Pseudomonadota</taxon>
        <taxon>Betaproteobacteria</taxon>
        <taxon>Nitrosomonadales</taxon>
        <taxon>Nitrosomonadaceae</taxon>
        <taxon>Nitrosomonas</taxon>
    </lineage>
</organism>
<proteinExistence type="predicted"/>
<evidence type="ECO:0008006" key="3">
    <source>
        <dbReference type="Google" id="ProtNLM"/>
    </source>
</evidence>
<protein>
    <recommendedName>
        <fullName evidence="3">Transposase</fullName>
    </recommendedName>
</protein>
<dbReference type="AlphaFoldDB" id="A0A1H3A894"/>
<gene>
    <name evidence="1" type="ORF">SAMN05421882_11233</name>
</gene>